<evidence type="ECO:0000256" key="1">
    <source>
        <dbReference type="ARBA" id="ARBA00008478"/>
    </source>
</evidence>
<evidence type="ECO:0000313" key="4">
    <source>
        <dbReference type="EMBL" id="WEL19704.1"/>
    </source>
</evidence>
<dbReference type="SUPFAM" id="SSF55021">
    <property type="entry name" value="ACT-like"/>
    <property type="match status" value="1"/>
</dbReference>
<protein>
    <submittedName>
        <fullName evidence="4">Transcriptional regulator, CopG/Arc/MetJ family (DNA-binding and a metal-binding domains)</fullName>
    </submittedName>
</protein>
<keyword evidence="5" id="KW-1185">Reference proteome</keyword>
<reference evidence="4 5" key="1">
    <citation type="submission" date="2022-09" db="EMBL/GenBank/DDBJ databases">
        <title>Xylan utilization by haloarchaea-nanohaloarchaea associations.</title>
        <authorList>
            <person name="Yakimov M."/>
        </authorList>
    </citation>
    <scope>NUCLEOTIDE SEQUENCE [LARGE SCALE GENOMIC DNA]</scope>
    <source>
        <strain evidence="4 5">SVXNc</strain>
    </source>
</reference>
<dbReference type="PANTHER" id="PTHR34719">
    <property type="entry name" value="NICKEL-RESPONSIVE REGULATOR"/>
    <property type="match status" value="1"/>
</dbReference>
<dbReference type="Gene3D" id="3.30.70.1150">
    <property type="entry name" value="ACT-like. Chain A, domain 2"/>
    <property type="match status" value="1"/>
</dbReference>
<dbReference type="InterPro" id="IPR050192">
    <property type="entry name" value="CopG/NikR_regulator"/>
</dbReference>
<gene>
    <name evidence="4" type="primary">nikR</name>
    <name evidence="4" type="ORF">SVXNc_0690</name>
</gene>
<dbReference type="InterPro" id="IPR014864">
    <property type="entry name" value="TF_NikR_Ni-bd_C"/>
</dbReference>
<dbReference type="Proteomes" id="UP001218034">
    <property type="component" value="Chromosome"/>
</dbReference>
<evidence type="ECO:0000313" key="5">
    <source>
        <dbReference type="Proteomes" id="UP001218034"/>
    </source>
</evidence>
<dbReference type="InterPro" id="IPR002145">
    <property type="entry name" value="CopG"/>
</dbReference>
<dbReference type="PANTHER" id="PTHR34719:SF3">
    <property type="entry name" value="NICKEL-RESPONSIVE REGULATOR-RELATED"/>
    <property type="match status" value="1"/>
</dbReference>
<dbReference type="RefSeq" id="WP_347721537.1">
    <property type="nucleotide sequence ID" value="NZ_CP104395.1"/>
</dbReference>
<feature type="domain" description="Ribbon-helix-helix protein CopG" evidence="2">
    <location>
        <begin position="4"/>
        <end position="40"/>
    </location>
</feature>
<name>A0ABY8CJ90_9ARCH</name>
<dbReference type="InterPro" id="IPR027271">
    <property type="entry name" value="Acetolactate_synth/TF_NikR_C"/>
</dbReference>
<feature type="domain" description="Transcription factor NikR nickel binding C-terminal" evidence="3">
    <location>
        <begin position="62"/>
        <end position="123"/>
    </location>
</feature>
<dbReference type="EMBL" id="CP104395">
    <property type="protein sequence ID" value="WEL19704.1"/>
    <property type="molecule type" value="Genomic_DNA"/>
</dbReference>
<dbReference type="CDD" id="cd22231">
    <property type="entry name" value="RHH_NikR_HicB-like"/>
    <property type="match status" value="1"/>
</dbReference>
<dbReference type="InterPro" id="IPR010985">
    <property type="entry name" value="Ribbon_hlx_hlx"/>
</dbReference>
<dbReference type="GeneID" id="90590127"/>
<accession>A0ABY8CJ90</accession>
<dbReference type="Pfam" id="PF01402">
    <property type="entry name" value="RHH_1"/>
    <property type="match status" value="1"/>
</dbReference>
<comment type="similarity">
    <text evidence="1">Belongs to the transcriptional regulatory CopG/NikR family.</text>
</comment>
<dbReference type="Pfam" id="PF08753">
    <property type="entry name" value="NikR_C"/>
    <property type="match status" value="1"/>
</dbReference>
<evidence type="ECO:0000259" key="2">
    <source>
        <dbReference type="Pfam" id="PF01402"/>
    </source>
</evidence>
<organism evidence="4 5">
    <name type="scientific">Candidatus Nanohalococcus occultus</name>
    <dbReference type="NCBI Taxonomy" id="2978047"/>
    <lineage>
        <taxon>Archaea</taxon>
        <taxon>Candidatus Nanohalarchaeota</taxon>
        <taxon>Candidatus Nanohalarchaeota incertae sedis</taxon>
        <taxon>Candidatus Nanohalococcus</taxon>
    </lineage>
</organism>
<dbReference type="InterPro" id="IPR045865">
    <property type="entry name" value="ACT-like_dom_sf"/>
</dbReference>
<proteinExistence type="inferred from homology"/>
<dbReference type="SUPFAM" id="SSF47598">
    <property type="entry name" value="Ribbon-helix-helix"/>
    <property type="match status" value="1"/>
</dbReference>
<sequence>MGIISLSLDETSEEKIDELQRMGSFNGRSELIRTAVANLHRDMKLREKLEGKLNAVIVVKHPHSKEHDVAHTFHEYDEILNTQLHSKLDEGKCLEVLHTEGSANRIMELFNELEGSKHTEHVEILPQN</sequence>
<evidence type="ECO:0000259" key="3">
    <source>
        <dbReference type="Pfam" id="PF08753"/>
    </source>
</evidence>